<dbReference type="EMBL" id="HBGS01004540">
    <property type="protein sequence ID" value="CAD9374753.1"/>
    <property type="molecule type" value="Transcribed_RNA"/>
</dbReference>
<dbReference type="AlphaFoldDB" id="A0A7S2F4K4"/>
<feature type="region of interest" description="Disordered" evidence="1">
    <location>
        <begin position="260"/>
        <end position="284"/>
    </location>
</feature>
<evidence type="ECO:0000313" key="2">
    <source>
        <dbReference type="EMBL" id="CAD9374753.1"/>
    </source>
</evidence>
<protein>
    <submittedName>
        <fullName evidence="2">Uncharacterized protein</fullName>
    </submittedName>
</protein>
<proteinExistence type="predicted"/>
<name>A0A7S2F4K4_9STRA</name>
<accession>A0A7S2F4K4</accession>
<sequence length="372" mass="38569">MGIIDPDCGIGSMDAKGNAEIAYAGLEVANNTAVESIVGCEVVYRTLGVIVTAEDEEDDAEEGSESGYEVSISDDVAAELALEEQTTCASYDPGDECLYEGCCSTGTACGVCSTFLESTDSGTEDVFLEGSPVCVAVMENSTETGECDYVLPGWDGVRGTEYGAGDGICHCGRGLWDPDCDTDDDGNPAEELVGCGTGDDEETVEVYACYRETRSCFTSEASAATGVSTENDAMAVGLCVLVDEEGGLELPSCYATATETEPTAGPVSAPASIPTLPAPTKSTTAVPVPSLLPTAAPSSSLPSGVPSPVPTSGMTITCENDDTCPEEFPICECIPSKTKATRKRRHLRGETRHLLFGSFVHCDGICVAEAGY</sequence>
<organism evidence="2">
    <name type="scientific">Octactis speculum</name>
    <dbReference type="NCBI Taxonomy" id="3111310"/>
    <lineage>
        <taxon>Eukaryota</taxon>
        <taxon>Sar</taxon>
        <taxon>Stramenopiles</taxon>
        <taxon>Ochrophyta</taxon>
        <taxon>Dictyochophyceae</taxon>
        <taxon>Dictyochales</taxon>
        <taxon>Dictyochaceae</taxon>
        <taxon>Octactis</taxon>
    </lineage>
</organism>
<reference evidence="2" key="1">
    <citation type="submission" date="2021-01" db="EMBL/GenBank/DDBJ databases">
        <authorList>
            <person name="Corre E."/>
            <person name="Pelletier E."/>
            <person name="Niang G."/>
            <person name="Scheremetjew M."/>
            <person name="Finn R."/>
            <person name="Kale V."/>
            <person name="Holt S."/>
            <person name="Cochrane G."/>
            <person name="Meng A."/>
            <person name="Brown T."/>
            <person name="Cohen L."/>
        </authorList>
    </citation>
    <scope>NUCLEOTIDE SEQUENCE</scope>
    <source>
        <strain evidence="2">CCMP1381</strain>
    </source>
</reference>
<gene>
    <name evidence="2" type="ORF">DSPE1174_LOCUS2332</name>
</gene>
<evidence type="ECO:0000256" key="1">
    <source>
        <dbReference type="SAM" id="MobiDB-lite"/>
    </source>
</evidence>